<name>A0A0F9CBR7_9ZZZZ</name>
<sequence length="76" mass="8775">VASTKQEVVMFKCYRCGEDCDTDKDWTAEDRDTEAKNLWGFDDPQQAIEQNKADALQGHQKTNYRHYLPLIGPENP</sequence>
<dbReference type="AlphaFoldDB" id="A0A0F9CBR7"/>
<organism evidence="1">
    <name type="scientific">marine sediment metagenome</name>
    <dbReference type="NCBI Taxonomy" id="412755"/>
    <lineage>
        <taxon>unclassified sequences</taxon>
        <taxon>metagenomes</taxon>
        <taxon>ecological metagenomes</taxon>
    </lineage>
</organism>
<feature type="non-terminal residue" evidence="1">
    <location>
        <position position="1"/>
    </location>
</feature>
<evidence type="ECO:0000313" key="1">
    <source>
        <dbReference type="EMBL" id="KKL46818.1"/>
    </source>
</evidence>
<gene>
    <name evidence="1" type="ORF">LCGC14_2341790</name>
</gene>
<proteinExistence type="predicted"/>
<dbReference type="EMBL" id="LAZR01033897">
    <property type="protein sequence ID" value="KKL46818.1"/>
    <property type="molecule type" value="Genomic_DNA"/>
</dbReference>
<accession>A0A0F9CBR7</accession>
<protein>
    <submittedName>
        <fullName evidence="1">Uncharacterized protein</fullName>
    </submittedName>
</protein>
<reference evidence="1" key="1">
    <citation type="journal article" date="2015" name="Nature">
        <title>Complex archaea that bridge the gap between prokaryotes and eukaryotes.</title>
        <authorList>
            <person name="Spang A."/>
            <person name="Saw J.H."/>
            <person name="Jorgensen S.L."/>
            <person name="Zaremba-Niedzwiedzka K."/>
            <person name="Martijn J."/>
            <person name="Lind A.E."/>
            <person name="van Eijk R."/>
            <person name="Schleper C."/>
            <person name="Guy L."/>
            <person name="Ettema T.J."/>
        </authorList>
    </citation>
    <scope>NUCLEOTIDE SEQUENCE</scope>
</reference>
<comment type="caution">
    <text evidence="1">The sequence shown here is derived from an EMBL/GenBank/DDBJ whole genome shotgun (WGS) entry which is preliminary data.</text>
</comment>